<evidence type="ECO:0000256" key="1">
    <source>
        <dbReference type="SAM" id="Coils"/>
    </source>
</evidence>
<accession>A0A1G6AMA4</accession>
<evidence type="ECO:0000313" key="3">
    <source>
        <dbReference type="Proteomes" id="UP000182508"/>
    </source>
</evidence>
<keyword evidence="3" id="KW-1185">Reference proteome</keyword>
<sequence>MVTRKSQSQGLKAKTEKLEKELDKVQSQKAQLVTKEKELTKQLKATKAEYIVALMSESGKSIEELERFAKDKAEDATENGGDGHVPNY</sequence>
<organism evidence="2 3">
    <name type="scientific">Streptococcus henryi</name>
    <dbReference type="NCBI Taxonomy" id="439219"/>
    <lineage>
        <taxon>Bacteria</taxon>
        <taxon>Bacillati</taxon>
        <taxon>Bacillota</taxon>
        <taxon>Bacilli</taxon>
        <taxon>Lactobacillales</taxon>
        <taxon>Streptococcaceae</taxon>
        <taxon>Streptococcus</taxon>
    </lineage>
</organism>
<dbReference type="EMBL" id="FMXP01000005">
    <property type="protein sequence ID" value="SDB09529.1"/>
    <property type="molecule type" value="Genomic_DNA"/>
</dbReference>
<dbReference type="RefSeq" id="WP_024396459.1">
    <property type="nucleotide sequence ID" value="NZ_FMXP01000005.1"/>
</dbReference>
<reference evidence="2 3" key="1">
    <citation type="submission" date="2016-10" db="EMBL/GenBank/DDBJ databases">
        <authorList>
            <person name="de Groot N.N."/>
        </authorList>
    </citation>
    <scope>NUCLEOTIDE SEQUENCE [LARGE SCALE GENOMIC DNA]</scope>
    <source>
        <strain evidence="2 3">A-4</strain>
    </source>
</reference>
<protein>
    <submittedName>
        <fullName evidence="2">Uncharacterized protein</fullName>
    </submittedName>
</protein>
<dbReference type="STRING" id="439219.SAMN02910293_00498"/>
<proteinExistence type="predicted"/>
<evidence type="ECO:0000313" key="2">
    <source>
        <dbReference type="EMBL" id="SDB09529.1"/>
    </source>
</evidence>
<name>A0A1G6AMA4_9STRE</name>
<dbReference type="Proteomes" id="UP000182508">
    <property type="component" value="Unassembled WGS sequence"/>
</dbReference>
<keyword evidence="1" id="KW-0175">Coiled coil</keyword>
<dbReference type="AlphaFoldDB" id="A0A1G6AMA4"/>
<feature type="coiled-coil region" evidence="1">
    <location>
        <begin position="8"/>
        <end position="49"/>
    </location>
</feature>
<gene>
    <name evidence="2" type="ORF">SAMN02910293_00498</name>
</gene>